<evidence type="ECO:0000313" key="2">
    <source>
        <dbReference type="Proteomes" id="UP000645555"/>
    </source>
</evidence>
<sequence length="124" mass="13946">MQVEVSGEVLAGLVGRYFLGAEIPAVESWRSPLEEMHARMLTGNLETKGYWTDLYRARRDTAAVLNTGMADDLERVIGELSSSEEENLALIMFQGSGFGYMTWVSQDFSFVVSCIRVSDKRIRK</sequence>
<evidence type="ECO:0000313" key="1">
    <source>
        <dbReference type="EMBL" id="GGX96597.1"/>
    </source>
</evidence>
<accession>A0A918U5M6</accession>
<dbReference type="EMBL" id="BMWD01000046">
    <property type="protein sequence ID" value="GGX96597.1"/>
    <property type="molecule type" value="Genomic_DNA"/>
</dbReference>
<organism evidence="1 2">
    <name type="scientific">Streptomyces fructofermentans</name>
    <dbReference type="NCBI Taxonomy" id="152141"/>
    <lineage>
        <taxon>Bacteria</taxon>
        <taxon>Bacillati</taxon>
        <taxon>Actinomycetota</taxon>
        <taxon>Actinomycetes</taxon>
        <taxon>Kitasatosporales</taxon>
        <taxon>Streptomycetaceae</taxon>
        <taxon>Streptomyces</taxon>
    </lineage>
</organism>
<dbReference type="RefSeq" id="WP_190040019.1">
    <property type="nucleotide sequence ID" value="NZ_BMWD01000046.1"/>
</dbReference>
<keyword evidence="2" id="KW-1185">Reference proteome</keyword>
<reference evidence="1" key="1">
    <citation type="journal article" date="2014" name="Int. J. Syst. Evol. Microbiol.">
        <title>Complete genome sequence of Corynebacterium casei LMG S-19264T (=DSM 44701T), isolated from a smear-ripened cheese.</title>
        <authorList>
            <consortium name="US DOE Joint Genome Institute (JGI-PGF)"/>
            <person name="Walter F."/>
            <person name="Albersmeier A."/>
            <person name="Kalinowski J."/>
            <person name="Ruckert C."/>
        </authorList>
    </citation>
    <scope>NUCLEOTIDE SEQUENCE</scope>
    <source>
        <strain evidence="1">JCM 4956</strain>
    </source>
</reference>
<proteinExistence type="predicted"/>
<protein>
    <submittedName>
        <fullName evidence="1">Uncharacterized protein</fullName>
    </submittedName>
</protein>
<reference evidence="1" key="2">
    <citation type="submission" date="2020-09" db="EMBL/GenBank/DDBJ databases">
        <authorList>
            <person name="Sun Q."/>
            <person name="Ohkuma M."/>
        </authorList>
    </citation>
    <scope>NUCLEOTIDE SEQUENCE</scope>
    <source>
        <strain evidence="1">JCM 4956</strain>
    </source>
</reference>
<comment type="caution">
    <text evidence="1">The sequence shown here is derived from an EMBL/GenBank/DDBJ whole genome shotgun (WGS) entry which is preliminary data.</text>
</comment>
<dbReference type="AlphaFoldDB" id="A0A918U5M6"/>
<dbReference type="Proteomes" id="UP000645555">
    <property type="component" value="Unassembled WGS sequence"/>
</dbReference>
<name>A0A918U5M6_9ACTN</name>
<gene>
    <name evidence="1" type="ORF">GCM10010515_73940</name>
</gene>